<name>A0A3L7AAI6_9MICO</name>
<protein>
    <recommendedName>
        <fullName evidence="3">Holin</fullName>
    </recommendedName>
</protein>
<dbReference type="Proteomes" id="UP000272503">
    <property type="component" value="Unassembled WGS sequence"/>
</dbReference>
<reference evidence="1 2" key="1">
    <citation type="submission" date="2018-10" db="EMBL/GenBank/DDBJ databases">
        <authorList>
            <person name="Li J."/>
        </authorList>
    </citation>
    <scope>NUCLEOTIDE SEQUENCE [LARGE SCALE GENOMIC DNA]</scope>
    <source>
        <strain evidence="1 2">IF 016277</strain>
    </source>
</reference>
<dbReference type="AlphaFoldDB" id="A0A3L7AAI6"/>
<proteinExistence type="predicted"/>
<evidence type="ECO:0000313" key="2">
    <source>
        <dbReference type="Proteomes" id="UP000272503"/>
    </source>
</evidence>
<gene>
    <name evidence="1" type="ORF">D9V32_05585</name>
</gene>
<sequence length="94" mass="9404">MKWLRKIFTAETPEVQAAAARAARRTAQQATRGVAATLALATAGTALASADWGAVALTAAGGVVTVVWASLDAYLGIVSADGVPAEYVAAGSTE</sequence>
<organism evidence="1 2">
    <name type="scientific">Mycetocola tolaasinivorans</name>
    <dbReference type="NCBI Taxonomy" id="76635"/>
    <lineage>
        <taxon>Bacteria</taxon>
        <taxon>Bacillati</taxon>
        <taxon>Actinomycetota</taxon>
        <taxon>Actinomycetes</taxon>
        <taxon>Micrococcales</taxon>
        <taxon>Microbacteriaceae</taxon>
        <taxon>Mycetocola</taxon>
    </lineage>
</organism>
<comment type="caution">
    <text evidence="1">The sequence shown here is derived from an EMBL/GenBank/DDBJ whole genome shotgun (WGS) entry which is preliminary data.</text>
</comment>
<accession>A0A3L7AAI6</accession>
<dbReference type="RefSeq" id="WP_121647924.1">
    <property type="nucleotide sequence ID" value="NZ_RCUX01000004.1"/>
</dbReference>
<evidence type="ECO:0008006" key="3">
    <source>
        <dbReference type="Google" id="ProtNLM"/>
    </source>
</evidence>
<dbReference type="EMBL" id="RCUX01000004">
    <property type="protein sequence ID" value="RLP76342.1"/>
    <property type="molecule type" value="Genomic_DNA"/>
</dbReference>
<evidence type="ECO:0000313" key="1">
    <source>
        <dbReference type="EMBL" id="RLP76342.1"/>
    </source>
</evidence>
<keyword evidence="2" id="KW-1185">Reference proteome</keyword>